<protein>
    <submittedName>
        <fullName evidence="1">Uncharacterized protein</fullName>
    </submittedName>
</protein>
<reference evidence="1" key="1">
    <citation type="submission" date="2018-05" db="EMBL/GenBank/DDBJ databases">
        <authorList>
            <person name="Lanie J.A."/>
            <person name="Ng W.-L."/>
            <person name="Kazmierczak K.M."/>
            <person name="Andrzejewski T.M."/>
            <person name="Davidsen T.M."/>
            <person name="Wayne K.J."/>
            <person name="Tettelin H."/>
            <person name="Glass J.I."/>
            <person name="Rusch D."/>
            <person name="Podicherti R."/>
            <person name="Tsui H.-C.T."/>
            <person name="Winkler M.E."/>
        </authorList>
    </citation>
    <scope>NUCLEOTIDE SEQUENCE</scope>
</reference>
<organism evidence="1">
    <name type="scientific">marine metagenome</name>
    <dbReference type="NCBI Taxonomy" id="408172"/>
    <lineage>
        <taxon>unclassified sequences</taxon>
        <taxon>metagenomes</taxon>
        <taxon>ecological metagenomes</taxon>
    </lineage>
</organism>
<proteinExistence type="predicted"/>
<dbReference type="AlphaFoldDB" id="A0A382S9G8"/>
<gene>
    <name evidence="1" type="ORF">METZ01_LOCUS358959</name>
</gene>
<name>A0A382S9G8_9ZZZZ</name>
<sequence length="26" mass="2839">MTEPNNDGVLDTMDIVLFVDEILSAS</sequence>
<evidence type="ECO:0000313" key="1">
    <source>
        <dbReference type="EMBL" id="SVD06105.1"/>
    </source>
</evidence>
<accession>A0A382S9G8</accession>
<dbReference type="EMBL" id="UINC01127165">
    <property type="protein sequence ID" value="SVD06105.1"/>
    <property type="molecule type" value="Genomic_DNA"/>
</dbReference>